<dbReference type="InterPro" id="IPR045595">
    <property type="entry name" value="SufBD_N"/>
</dbReference>
<dbReference type="SUPFAM" id="SSF101960">
    <property type="entry name" value="Stabilizer of iron transporter SufD"/>
    <property type="match status" value="1"/>
</dbReference>
<sequence length="1025" mass="110322">MEATVVCVDNSEYTRNGDYAPTRFQAQADAVNLLAGAKTQHHPENTVGVMTMAGKTPQVLVTPTPDLGKVLNAMQELKIEGDINLATAVQIAQLALKHRQNKNQRQRIVIFIGSPIQEDKDSLVKIAKKLKKNNVAVDIVSFGSEEENGEKLEAFHAAVNSNDNSHLVTVPPGTILSDMLFGTPIFMEEGAGGGGEAAGGGGGGGAPRSNIVDGFDYGELGVDPTLDPELALALRVSMEEERARQAAAAAAAAQQAGDEGGAAAEAPAGEAAAAAPVEAEGMAIDAMDEDALLQQALALSMQVDQPAATPAPSAAAAPTPAAPSKPAGEGASAGAGAAASPGEDAAMADLEVDDPELALALQMSLAEAQQPPKEEEKKDAETADLHNLSALWGSRRRSRPAASRLEVQAAAAEVEAEELSEDAKIAKLLAKPYKYGFKTIIESEVFPKGLSEDVVRAISAKKEEPEWLLEFRLKAYRKWLTMEEPKWSDNRYPRIDFQDISYYSAPKALEKKKSLDEVDPELLATFDKLGIPLNEQKRLANVAVDAVFDSVSIATTFKDELKKAGVIFCSISEAVKEYPDLVRKYMGSVVPVGDNYYAALNSAVFSDGSFVYVPKGVRSPMELSTYFRINASETGQFERTLIVAEEGAYVSYLEGCTAPAYDENQLHAAVVELSAAKDAEIKYSTVQNWYAGDEEGRGGIYNFVTKRGICLGDNSKISWTQVETGSAITWKYPSVVLKGDNSVGEFYSVALTNNKQQADTGTKMVHVGKNTRSRIVSKGISAGNSVNAYRGLVQVQPTAAGARNYSQCDSMLIGDRAGANTYPYIQVREPSARVEHEASTSKIGEDQLFYFQQRGIDVEDAVGMIISGFCREVFNELPLEFAAEVNQLMSLKLEGSWHATLIPAGTLHMVAALAALCGQPLPPSSQLPHVYSGVTGDELRRRSDERYGCRACQLALNVYLFARGEPVLPKGGRCCGACVAEESRRAAQRDRERQQQRQERAAASEVPLDVAQRMQQHFCKFWSLA</sequence>
<feature type="domain" description="VWFA" evidence="6">
    <location>
        <begin position="3"/>
        <end position="185"/>
    </location>
</feature>
<dbReference type="FunFam" id="3.40.50.410:FF:000005">
    <property type="entry name" value="26S proteasome non-ATPase regulatory subunit 4"/>
    <property type="match status" value="1"/>
</dbReference>
<dbReference type="InterPro" id="IPR037284">
    <property type="entry name" value="SUF_FeS_clus_asmbl_SufBD_sf"/>
</dbReference>
<dbReference type="InterPro" id="IPR055346">
    <property type="entry name" value="Fe-S_cluster_assembly_SufBD"/>
</dbReference>
<feature type="compositionally biased region" description="Basic and acidic residues" evidence="5">
    <location>
        <begin position="372"/>
        <end position="384"/>
    </location>
</feature>
<evidence type="ECO:0000256" key="2">
    <source>
        <dbReference type="ARBA" id="ARBA00044341"/>
    </source>
</evidence>
<feature type="region of interest" description="Disordered" evidence="5">
    <location>
        <begin position="309"/>
        <end position="343"/>
    </location>
</feature>
<dbReference type="Pfam" id="PF01458">
    <property type="entry name" value="SUFBD_core"/>
    <property type="match status" value="1"/>
</dbReference>
<comment type="similarity">
    <text evidence="1">Belongs to the iron-sulfur cluster assembly SufBD family.</text>
</comment>
<evidence type="ECO:0000256" key="4">
    <source>
        <dbReference type="SAM" id="Coils"/>
    </source>
</evidence>
<keyword evidence="8" id="KW-1185">Reference proteome</keyword>
<dbReference type="InterPro" id="IPR036465">
    <property type="entry name" value="vWFA_dom_sf"/>
</dbReference>
<evidence type="ECO:0000313" key="8">
    <source>
        <dbReference type="Proteomes" id="UP000239899"/>
    </source>
</evidence>
<feature type="coiled-coil region" evidence="4">
    <location>
        <begin position="402"/>
        <end position="429"/>
    </location>
</feature>
<dbReference type="Pfam" id="PF13519">
    <property type="entry name" value="VWA_2"/>
    <property type="match status" value="1"/>
</dbReference>
<protein>
    <recommendedName>
        <fullName evidence="3">26S proteasome non-ATPase regulatory subunit 4 homolog</fullName>
    </recommendedName>
    <alternativeName>
        <fullName evidence="2">26S proteasome regulatory subunit RPN10</fullName>
    </alternativeName>
</protein>
<dbReference type="PANTHER" id="PTHR30508">
    <property type="entry name" value="FES CLUSTER ASSEMBLY PROTEIN SUF"/>
    <property type="match status" value="1"/>
</dbReference>
<dbReference type="AlphaFoldDB" id="A0A2P6U5D6"/>
<dbReference type="STRING" id="3076.A0A2P6U5D6"/>
<keyword evidence="4" id="KW-0175">Coiled coil</keyword>
<dbReference type="SMART" id="SM00726">
    <property type="entry name" value="UIM"/>
    <property type="match status" value="3"/>
</dbReference>
<dbReference type="NCBIfam" id="NF008773">
    <property type="entry name" value="PRK11814.1"/>
    <property type="match status" value="1"/>
</dbReference>
<dbReference type="GO" id="GO:0016226">
    <property type="term" value="P:iron-sulfur cluster assembly"/>
    <property type="evidence" value="ECO:0007669"/>
    <property type="project" value="InterPro"/>
</dbReference>
<dbReference type="CDD" id="cd01452">
    <property type="entry name" value="VWA_26S_proteasome_subunit"/>
    <property type="match status" value="1"/>
</dbReference>
<dbReference type="Gene3D" id="3.40.50.410">
    <property type="entry name" value="von Willebrand factor, type A domain"/>
    <property type="match status" value="1"/>
</dbReference>
<dbReference type="SMART" id="SM00327">
    <property type="entry name" value="VWA"/>
    <property type="match status" value="1"/>
</dbReference>
<evidence type="ECO:0000256" key="5">
    <source>
        <dbReference type="SAM" id="MobiDB-lite"/>
    </source>
</evidence>
<feature type="region of interest" description="Disordered" evidence="5">
    <location>
        <begin position="366"/>
        <end position="386"/>
    </location>
</feature>
<keyword evidence="7" id="KW-0067">ATP-binding</keyword>
<dbReference type="OrthoDB" id="446132at2759"/>
<dbReference type="InterPro" id="IPR010231">
    <property type="entry name" value="SUF_FeS_clus_asmbl_SufB"/>
</dbReference>
<evidence type="ECO:0000256" key="1">
    <source>
        <dbReference type="ARBA" id="ARBA00043967"/>
    </source>
</evidence>
<accession>A0A2P6U5D6</accession>
<comment type="caution">
    <text evidence="7">The sequence shown here is derived from an EMBL/GenBank/DDBJ whole genome shotgun (WGS) entry which is preliminary data.</text>
</comment>
<evidence type="ECO:0000259" key="6">
    <source>
        <dbReference type="PROSITE" id="PS50234"/>
    </source>
</evidence>
<dbReference type="PROSITE" id="PS50234">
    <property type="entry name" value="VWFA"/>
    <property type="match status" value="1"/>
</dbReference>
<reference evidence="7 8" key="1">
    <citation type="journal article" date="2018" name="Plant J.">
        <title>Genome sequences of Chlorella sorokiniana UTEX 1602 and Micractinium conductrix SAG 241.80: implications to maltose excretion by a green alga.</title>
        <authorList>
            <person name="Arriola M.B."/>
            <person name="Velmurugan N."/>
            <person name="Zhang Y."/>
            <person name="Plunkett M.H."/>
            <person name="Hondzo H."/>
            <person name="Barney B.M."/>
        </authorList>
    </citation>
    <scope>NUCLEOTIDE SEQUENCE [LARGE SCALE GENOMIC DNA]</scope>
    <source>
        <strain evidence="8">UTEX 1602</strain>
    </source>
</reference>
<evidence type="ECO:0000256" key="3">
    <source>
        <dbReference type="ARBA" id="ARBA00071116"/>
    </source>
</evidence>
<dbReference type="Gene3D" id="6.10.250.380">
    <property type="match status" value="1"/>
</dbReference>
<dbReference type="InterPro" id="IPR000825">
    <property type="entry name" value="SUF_FeS_clus_asmbl_SufBD_core"/>
</dbReference>
<organism evidence="7 8">
    <name type="scientific">Chlorella sorokiniana</name>
    <name type="common">Freshwater green alga</name>
    <dbReference type="NCBI Taxonomy" id="3076"/>
    <lineage>
        <taxon>Eukaryota</taxon>
        <taxon>Viridiplantae</taxon>
        <taxon>Chlorophyta</taxon>
        <taxon>core chlorophytes</taxon>
        <taxon>Trebouxiophyceae</taxon>
        <taxon>Chlorellales</taxon>
        <taxon>Chlorellaceae</taxon>
        <taxon>Chlorella clade</taxon>
        <taxon>Chlorella</taxon>
    </lineage>
</organism>
<proteinExistence type="inferred from homology"/>
<dbReference type="PROSITE" id="PS50330">
    <property type="entry name" value="UIM"/>
    <property type="match status" value="3"/>
</dbReference>
<keyword evidence="7" id="KW-0547">Nucleotide-binding</keyword>
<gene>
    <name evidence="7" type="ORF">C2E21_0273</name>
</gene>
<dbReference type="GO" id="GO:0005524">
    <property type="term" value="F:ATP binding"/>
    <property type="evidence" value="ECO:0007669"/>
    <property type="project" value="UniProtKB-KW"/>
</dbReference>
<dbReference type="Pfam" id="PF02809">
    <property type="entry name" value="UIM"/>
    <property type="match status" value="3"/>
</dbReference>
<dbReference type="Proteomes" id="UP000239899">
    <property type="component" value="Unassembled WGS sequence"/>
</dbReference>
<dbReference type="InterPro" id="IPR002035">
    <property type="entry name" value="VWF_A"/>
</dbReference>
<evidence type="ECO:0000313" key="7">
    <source>
        <dbReference type="EMBL" id="PRW61534.1"/>
    </source>
</evidence>
<name>A0A2P6U5D6_CHLSO</name>
<dbReference type="Gene3D" id="6.10.140.100">
    <property type="match status" value="1"/>
</dbReference>
<dbReference type="Pfam" id="PF19295">
    <property type="entry name" value="SufBD_N"/>
    <property type="match status" value="1"/>
</dbReference>
<dbReference type="EMBL" id="LHPG02000001">
    <property type="protein sequence ID" value="PRW61534.1"/>
    <property type="molecule type" value="Genomic_DNA"/>
</dbReference>
<dbReference type="PANTHER" id="PTHR30508:SF1">
    <property type="entry name" value="UPF0051 PROTEIN ABCI8, CHLOROPLASTIC-RELATED"/>
    <property type="match status" value="1"/>
</dbReference>
<dbReference type="InterPro" id="IPR003903">
    <property type="entry name" value="UIM_dom"/>
</dbReference>
<dbReference type="NCBIfam" id="TIGR01980">
    <property type="entry name" value="sufB"/>
    <property type="match status" value="1"/>
</dbReference>
<dbReference type="SUPFAM" id="SSF53300">
    <property type="entry name" value="vWA-like"/>
    <property type="match status" value="1"/>
</dbReference>